<dbReference type="GO" id="GO:0046718">
    <property type="term" value="P:symbiont entry into host cell"/>
    <property type="evidence" value="ECO:0007669"/>
    <property type="project" value="UniProtKB-KW"/>
</dbReference>
<dbReference type="InterPro" id="IPR025166">
    <property type="entry name" value="Integrase_DNA_bind_dom"/>
</dbReference>
<evidence type="ECO:0008006" key="10">
    <source>
        <dbReference type="Google" id="ProtNLM"/>
    </source>
</evidence>
<dbReference type="GO" id="GO:0006310">
    <property type="term" value="P:DNA recombination"/>
    <property type="evidence" value="ECO:0007669"/>
    <property type="project" value="UniProtKB-KW"/>
</dbReference>
<dbReference type="EMBL" id="UINC01037086">
    <property type="protein sequence ID" value="SVB32040.1"/>
    <property type="molecule type" value="Genomic_DNA"/>
</dbReference>
<dbReference type="Gene3D" id="1.10.150.130">
    <property type="match status" value="1"/>
</dbReference>
<dbReference type="InterPro" id="IPR013762">
    <property type="entry name" value="Integrase-like_cat_sf"/>
</dbReference>
<dbReference type="InterPro" id="IPR010998">
    <property type="entry name" value="Integrase_recombinase_N"/>
</dbReference>
<keyword evidence="4" id="KW-0233">DNA recombination</keyword>
<dbReference type="Gene3D" id="1.10.443.10">
    <property type="entry name" value="Intergrase catalytic core"/>
    <property type="match status" value="1"/>
</dbReference>
<dbReference type="GO" id="GO:0003677">
    <property type="term" value="F:DNA binding"/>
    <property type="evidence" value="ECO:0007669"/>
    <property type="project" value="UniProtKB-KW"/>
</dbReference>
<evidence type="ECO:0000256" key="1">
    <source>
        <dbReference type="ARBA" id="ARBA00008857"/>
    </source>
</evidence>
<dbReference type="InterPro" id="IPR038488">
    <property type="entry name" value="Integrase_DNA-bd_sf"/>
</dbReference>
<dbReference type="AlphaFoldDB" id="A0A382D0T2"/>
<dbReference type="InterPro" id="IPR011010">
    <property type="entry name" value="DNA_brk_join_enz"/>
</dbReference>
<evidence type="ECO:0000256" key="5">
    <source>
        <dbReference type="ARBA" id="ARBA00023195"/>
    </source>
</evidence>
<organism evidence="9">
    <name type="scientific">marine metagenome</name>
    <dbReference type="NCBI Taxonomy" id="408172"/>
    <lineage>
        <taxon>unclassified sequences</taxon>
        <taxon>metagenomes</taxon>
        <taxon>ecological metagenomes</taxon>
    </lineage>
</organism>
<sequence length="403" mass="46741">MPIYKLTHRKIQTAKPKNNPYKIFDGRGLYVLIKPNGTKYWRMKYRIKGKEKLRSYGRFPEISLDEVRNLAEEDLVLIRQDVDPIKIDIENRNNEKLEAKNSFQIVASEWIEKRIFTWKSEKHKADVIRSIELDILPKLGGISINDITPVDVLECVRSIEERGVGETAYRALQRIRSIFRYSIATGRCLSNPARDLTPALKKIIVKHHPALSEQKIAEFLNKLENFQGSKFTKIALELIHLTALRPKELRFGRWEEINLEADNPEWRIPGERMKIKANKEHIVPLSKQAVVLLKDLRSLSGHGEILFTGRNNPARPISENTMNKAIAKMGYKGLHSSHGSRTVFSTISNESELWPVDAIELQLDHKLKDKIRAAYSRGLYLKQRRKLMQWYADYLDELKLKGK</sequence>
<dbReference type="CDD" id="cd00801">
    <property type="entry name" value="INT_P4_C"/>
    <property type="match status" value="1"/>
</dbReference>
<dbReference type="PROSITE" id="PS51898">
    <property type="entry name" value="TYR_RECOMBINASE"/>
    <property type="match status" value="1"/>
</dbReference>
<dbReference type="SUPFAM" id="SSF56349">
    <property type="entry name" value="DNA breaking-rejoining enzymes"/>
    <property type="match status" value="1"/>
</dbReference>
<accession>A0A382D0T2</accession>
<dbReference type="GO" id="GO:0044826">
    <property type="term" value="P:viral genome integration into host DNA"/>
    <property type="evidence" value="ECO:0007669"/>
    <property type="project" value="UniProtKB-KW"/>
</dbReference>
<gene>
    <name evidence="9" type="ORF">METZ01_LOCUS184894</name>
</gene>
<keyword evidence="6" id="KW-1160">Virus entry into host cell</keyword>
<dbReference type="PANTHER" id="PTHR30629:SF2">
    <property type="entry name" value="PROPHAGE INTEGRASE INTS-RELATED"/>
    <property type="match status" value="1"/>
</dbReference>
<dbReference type="InterPro" id="IPR002104">
    <property type="entry name" value="Integrase_catalytic"/>
</dbReference>
<dbReference type="Pfam" id="PF00589">
    <property type="entry name" value="Phage_integrase"/>
    <property type="match status" value="1"/>
</dbReference>
<feature type="domain" description="Tyr recombinase" evidence="7">
    <location>
        <begin position="206"/>
        <end position="388"/>
    </location>
</feature>
<evidence type="ECO:0000259" key="8">
    <source>
        <dbReference type="PROSITE" id="PS51900"/>
    </source>
</evidence>
<evidence type="ECO:0000256" key="6">
    <source>
        <dbReference type="ARBA" id="ARBA00023296"/>
    </source>
</evidence>
<name>A0A382D0T2_9ZZZZ</name>
<dbReference type="PROSITE" id="PS51900">
    <property type="entry name" value="CB"/>
    <property type="match status" value="1"/>
</dbReference>
<dbReference type="Gene3D" id="3.30.160.390">
    <property type="entry name" value="Integrase, DNA-binding domain"/>
    <property type="match status" value="1"/>
</dbReference>
<dbReference type="Pfam" id="PF13356">
    <property type="entry name" value="Arm-DNA-bind_3"/>
    <property type="match status" value="1"/>
</dbReference>
<comment type="similarity">
    <text evidence="1">Belongs to the 'phage' integrase family.</text>
</comment>
<keyword evidence="2" id="KW-0229">DNA integration</keyword>
<proteinExistence type="inferred from homology"/>
<dbReference type="GO" id="GO:0075713">
    <property type="term" value="P:establishment of integrated proviral latency"/>
    <property type="evidence" value="ECO:0007669"/>
    <property type="project" value="UniProtKB-KW"/>
</dbReference>
<feature type="domain" description="Core-binding (CB)" evidence="8">
    <location>
        <begin position="101"/>
        <end position="183"/>
    </location>
</feature>
<protein>
    <recommendedName>
        <fullName evidence="10">Tyr recombinase domain-containing protein</fullName>
    </recommendedName>
</protein>
<dbReference type="InterPro" id="IPR050808">
    <property type="entry name" value="Phage_Integrase"/>
</dbReference>
<evidence type="ECO:0000256" key="2">
    <source>
        <dbReference type="ARBA" id="ARBA00022908"/>
    </source>
</evidence>
<evidence type="ECO:0000256" key="4">
    <source>
        <dbReference type="ARBA" id="ARBA00023172"/>
    </source>
</evidence>
<dbReference type="InterPro" id="IPR044068">
    <property type="entry name" value="CB"/>
</dbReference>
<keyword evidence="3" id="KW-0238">DNA-binding</keyword>
<reference evidence="9" key="1">
    <citation type="submission" date="2018-05" db="EMBL/GenBank/DDBJ databases">
        <authorList>
            <person name="Lanie J.A."/>
            <person name="Ng W.-L."/>
            <person name="Kazmierczak K.M."/>
            <person name="Andrzejewski T.M."/>
            <person name="Davidsen T.M."/>
            <person name="Wayne K.J."/>
            <person name="Tettelin H."/>
            <person name="Glass J.I."/>
            <person name="Rusch D."/>
            <person name="Podicherti R."/>
            <person name="Tsui H.-C.T."/>
            <person name="Winkler M.E."/>
        </authorList>
    </citation>
    <scope>NUCLEOTIDE SEQUENCE</scope>
</reference>
<dbReference type="PANTHER" id="PTHR30629">
    <property type="entry name" value="PROPHAGE INTEGRASE"/>
    <property type="match status" value="1"/>
</dbReference>
<evidence type="ECO:0000313" key="9">
    <source>
        <dbReference type="EMBL" id="SVB32040.1"/>
    </source>
</evidence>
<keyword evidence="5" id="KW-1179">Viral genome integration</keyword>
<dbReference type="InterPro" id="IPR053876">
    <property type="entry name" value="Phage_int_M"/>
</dbReference>
<evidence type="ECO:0000256" key="3">
    <source>
        <dbReference type="ARBA" id="ARBA00023125"/>
    </source>
</evidence>
<evidence type="ECO:0000259" key="7">
    <source>
        <dbReference type="PROSITE" id="PS51898"/>
    </source>
</evidence>
<dbReference type="Pfam" id="PF22022">
    <property type="entry name" value="Phage_int_M"/>
    <property type="match status" value="1"/>
</dbReference>
<dbReference type="GO" id="GO:0015074">
    <property type="term" value="P:DNA integration"/>
    <property type="evidence" value="ECO:0007669"/>
    <property type="project" value="UniProtKB-KW"/>
</dbReference>